<dbReference type="GeneID" id="40322276"/>
<dbReference type="AlphaFoldDB" id="A0A422N6H0"/>
<dbReference type="Pfam" id="PF01974">
    <property type="entry name" value="tRNA_int_endo"/>
    <property type="match status" value="1"/>
</dbReference>
<evidence type="ECO:0000313" key="3">
    <source>
        <dbReference type="Proteomes" id="UP000284403"/>
    </source>
</evidence>
<dbReference type="InterPro" id="IPR006677">
    <property type="entry name" value="tRNA_intron_Endonuc_cat-like"/>
</dbReference>
<sequence length="184" mass="19970">MAARGSDAGDAASRPVLRVLRTRGPLFVCEDPAGLLRRLPQTRKRHHRGACLSIEELEHVARAAEVVWLRPEDALRRAELRERHASACRLYHHLTDVAGLRLRHGSQFGAAFVGYRDLRGHGACLVFLGPLARPAAVAAARVAGSVAKEAWVAEELHGGGGGFTLTRLGETRGEPRAKRCRGVP</sequence>
<reference evidence="2 3" key="1">
    <citation type="journal article" date="2018" name="BMC Genomics">
        <title>Genomic comparison of Trypanosoma conorhini and Trypanosoma rangeli to Trypanosoma cruzi strains of high and low virulence.</title>
        <authorList>
            <person name="Bradwell K.R."/>
            <person name="Koparde V.N."/>
            <person name="Matveyev A.V."/>
            <person name="Serrano M.G."/>
            <person name="Alves J.M."/>
            <person name="Parikh H."/>
            <person name="Huang B."/>
            <person name="Lee V."/>
            <person name="Espinosa-Alvarez O."/>
            <person name="Ortiz P.A."/>
            <person name="Costa-Martins A.G."/>
            <person name="Teixeira M.M."/>
            <person name="Buck G.A."/>
        </authorList>
    </citation>
    <scope>NUCLEOTIDE SEQUENCE [LARGE SCALE GENOMIC DNA]</scope>
    <source>
        <strain evidence="2 3">025E</strain>
    </source>
</reference>
<gene>
    <name evidence="2" type="ORF">Tco025E_08665</name>
</gene>
<dbReference type="GO" id="GO:0006388">
    <property type="term" value="P:tRNA splicing, via endonucleolytic cleavage and ligation"/>
    <property type="evidence" value="ECO:0007669"/>
    <property type="project" value="InterPro"/>
</dbReference>
<protein>
    <recommendedName>
        <fullName evidence="1">tRNA intron endonuclease catalytic domain-containing protein</fullName>
    </recommendedName>
</protein>
<dbReference type="RefSeq" id="XP_029224371.1">
    <property type="nucleotide sequence ID" value="XM_029375508.1"/>
</dbReference>
<feature type="domain" description="tRNA intron endonuclease catalytic" evidence="1">
    <location>
        <begin position="86"/>
        <end position="155"/>
    </location>
</feature>
<organism evidence="2 3">
    <name type="scientific">Trypanosoma conorhini</name>
    <dbReference type="NCBI Taxonomy" id="83891"/>
    <lineage>
        <taxon>Eukaryota</taxon>
        <taxon>Discoba</taxon>
        <taxon>Euglenozoa</taxon>
        <taxon>Kinetoplastea</taxon>
        <taxon>Metakinetoplastina</taxon>
        <taxon>Trypanosomatida</taxon>
        <taxon>Trypanosomatidae</taxon>
        <taxon>Trypanosoma</taxon>
    </lineage>
</organism>
<dbReference type="EMBL" id="MKKU01000848">
    <property type="protein sequence ID" value="RNF01049.1"/>
    <property type="molecule type" value="Genomic_DNA"/>
</dbReference>
<keyword evidence="3" id="KW-1185">Reference proteome</keyword>
<dbReference type="GO" id="GO:0000213">
    <property type="term" value="F:tRNA-intron lyase activity"/>
    <property type="evidence" value="ECO:0007669"/>
    <property type="project" value="InterPro"/>
</dbReference>
<name>A0A422N6H0_9TRYP</name>
<dbReference type="OrthoDB" id="257112at2759"/>
<accession>A0A422N6H0</accession>
<dbReference type="Proteomes" id="UP000284403">
    <property type="component" value="Unassembled WGS sequence"/>
</dbReference>
<comment type="caution">
    <text evidence="2">The sequence shown here is derived from an EMBL/GenBank/DDBJ whole genome shotgun (WGS) entry which is preliminary data.</text>
</comment>
<evidence type="ECO:0000313" key="2">
    <source>
        <dbReference type="EMBL" id="RNF01049.1"/>
    </source>
</evidence>
<proteinExistence type="predicted"/>
<evidence type="ECO:0000259" key="1">
    <source>
        <dbReference type="Pfam" id="PF01974"/>
    </source>
</evidence>